<dbReference type="GO" id="GO:0005737">
    <property type="term" value="C:cytoplasm"/>
    <property type="evidence" value="ECO:0007669"/>
    <property type="project" value="TreeGrafter"/>
</dbReference>
<reference evidence="4" key="1">
    <citation type="submission" date="2020-01" db="EMBL/GenBank/DDBJ databases">
        <authorList>
            <consortium name="DOE Joint Genome Institute"/>
            <person name="Haridas S."/>
            <person name="Albert R."/>
            <person name="Binder M."/>
            <person name="Bloem J."/>
            <person name="Labutti K."/>
            <person name="Salamov A."/>
            <person name="Andreopoulos B."/>
            <person name="Baker S.E."/>
            <person name="Barry K."/>
            <person name="Bills G."/>
            <person name="Bluhm B.H."/>
            <person name="Cannon C."/>
            <person name="Castanera R."/>
            <person name="Culley D.E."/>
            <person name="Daum C."/>
            <person name="Ezra D."/>
            <person name="Gonzalez J.B."/>
            <person name="Henrissat B."/>
            <person name="Kuo A."/>
            <person name="Liang C."/>
            <person name="Lipzen A."/>
            <person name="Lutzoni F."/>
            <person name="Magnuson J."/>
            <person name="Mondo S."/>
            <person name="Nolan M."/>
            <person name="Ohm R."/>
            <person name="Pangilinan J."/>
            <person name="Park H.-J."/>
            <person name="Ramirez L."/>
            <person name="Alfaro M."/>
            <person name="Sun H."/>
            <person name="Tritt A."/>
            <person name="Yoshinaga Y."/>
            <person name="Zwiers L.-H."/>
            <person name="Turgeon B.G."/>
            <person name="Goodwin S.B."/>
            <person name="Spatafora J.W."/>
            <person name="Crous P.W."/>
            <person name="Grigoriev I.V."/>
        </authorList>
    </citation>
    <scope>NUCLEOTIDE SEQUENCE</scope>
    <source>
        <strain evidence="4">IPT5</strain>
    </source>
</reference>
<feature type="region of interest" description="Disordered" evidence="2">
    <location>
        <begin position="60"/>
        <end position="83"/>
    </location>
</feature>
<evidence type="ECO:0000313" key="5">
    <source>
        <dbReference type="Proteomes" id="UP000799423"/>
    </source>
</evidence>
<dbReference type="InterPro" id="IPR036956">
    <property type="entry name" value="Impact_N_sf"/>
</dbReference>
<name>A0A6A7BH28_9PLEO</name>
<dbReference type="PANTHER" id="PTHR16301:SF25">
    <property type="entry name" value="PROTEIN IMPACT"/>
    <property type="match status" value="1"/>
</dbReference>
<dbReference type="InterPro" id="IPR020568">
    <property type="entry name" value="Ribosomal_Su5_D2-typ_SF"/>
</dbReference>
<dbReference type="OrthoDB" id="69641at2759"/>
<dbReference type="GO" id="GO:0140469">
    <property type="term" value="P:GCN2-mediated signaling"/>
    <property type="evidence" value="ECO:0007669"/>
    <property type="project" value="TreeGrafter"/>
</dbReference>
<evidence type="ECO:0000259" key="3">
    <source>
        <dbReference type="Pfam" id="PF01205"/>
    </source>
</evidence>
<dbReference type="SUPFAM" id="SSF54211">
    <property type="entry name" value="Ribosomal protein S5 domain 2-like"/>
    <property type="match status" value="1"/>
</dbReference>
<accession>A0A6A7BH28</accession>
<sequence length="259" mass="29300">MATKCTRSPSPNPTSSIYRSAPIQEQTSTFIGAYSPSLPPKALQTLPDFRTATHKIAAWRKPSRQKSLTPSSKTLYDEGHDDDGESWAGKRLANVLRDTQTEGTVVVARWYGGQNIGPIRFTHMETCAKEAILKWKSANATLLQGTASKKQKLEEETRRKELVRNLQERDYNIFALRKLLAEKKAELQDEEVLPLTPQRPQAYETMGIEALRRVDKARDATIAFILKQIDKVDEELKLVEDLEDGAEGVEESRMEEIKE</sequence>
<dbReference type="Gene3D" id="3.30.230.30">
    <property type="entry name" value="Impact, N-terminal domain"/>
    <property type="match status" value="1"/>
</dbReference>
<evidence type="ECO:0000256" key="1">
    <source>
        <dbReference type="ARBA" id="ARBA00007665"/>
    </source>
</evidence>
<dbReference type="AlphaFoldDB" id="A0A6A7BH28"/>
<feature type="compositionally biased region" description="Polar residues" evidence="2">
    <location>
        <begin position="65"/>
        <end position="74"/>
    </location>
</feature>
<evidence type="ECO:0000313" key="4">
    <source>
        <dbReference type="EMBL" id="KAF2854761.1"/>
    </source>
</evidence>
<dbReference type="PANTHER" id="PTHR16301">
    <property type="entry name" value="IMPACT-RELATED"/>
    <property type="match status" value="1"/>
</dbReference>
<dbReference type="GO" id="GO:0006446">
    <property type="term" value="P:regulation of translational initiation"/>
    <property type="evidence" value="ECO:0007669"/>
    <property type="project" value="TreeGrafter"/>
</dbReference>
<feature type="domain" description="Impact N-terminal" evidence="3">
    <location>
        <begin position="28"/>
        <end position="132"/>
    </location>
</feature>
<gene>
    <name evidence="4" type="ORF">T440DRAFT_442087</name>
</gene>
<evidence type="ECO:0000256" key="2">
    <source>
        <dbReference type="SAM" id="MobiDB-lite"/>
    </source>
</evidence>
<dbReference type="Proteomes" id="UP000799423">
    <property type="component" value="Unassembled WGS sequence"/>
</dbReference>
<dbReference type="EMBL" id="MU006292">
    <property type="protein sequence ID" value="KAF2854761.1"/>
    <property type="molecule type" value="Genomic_DNA"/>
</dbReference>
<organism evidence="4 5">
    <name type="scientific">Plenodomus tracheiphilus IPT5</name>
    <dbReference type="NCBI Taxonomy" id="1408161"/>
    <lineage>
        <taxon>Eukaryota</taxon>
        <taxon>Fungi</taxon>
        <taxon>Dikarya</taxon>
        <taxon>Ascomycota</taxon>
        <taxon>Pezizomycotina</taxon>
        <taxon>Dothideomycetes</taxon>
        <taxon>Pleosporomycetidae</taxon>
        <taxon>Pleosporales</taxon>
        <taxon>Pleosporineae</taxon>
        <taxon>Leptosphaeriaceae</taxon>
        <taxon>Plenodomus</taxon>
    </lineage>
</organism>
<dbReference type="InterPro" id="IPR001498">
    <property type="entry name" value="Impact_N"/>
</dbReference>
<comment type="similarity">
    <text evidence="1">Belongs to the IMPACT family.</text>
</comment>
<keyword evidence="5" id="KW-1185">Reference proteome</keyword>
<dbReference type="InterPro" id="IPR023582">
    <property type="entry name" value="Impact"/>
</dbReference>
<protein>
    <recommendedName>
        <fullName evidence="3">Impact N-terminal domain-containing protein</fullName>
    </recommendedName>
</protein>
<proteinExistence type="inferred from homology"/>
<feature type="region of interest" description="Disordered" evidence="2">
    <location>
        <begin position="1"/>
        <end position="22"/>
    </location>
</feature>
<dbReference type="Pfam" id="PF01205">
    <property type="entry name" value="Impact_N"/>
    <property type="match status" value="1"/>
</dbReference>